<dbReference type="InterPro" id="IPR036739">
    <property type="entry name" value="SLC41_membr_dom_sf"/>
</dbReference>
<dbReference type="InterPro" id="IPR000644">
    <property type="entry name" value="CBS_dom"/>
</dbReference>
<dbReference type="Pfam" id="PF01769">
    <property type="entry name" value="MgtE"/>
    <property type="match status" value="1"/>
</dbReference>
<dbReference type="GO" id="GO:0046872">
    <property type="term" value="F:metal ion binding"/>
    <property type="evidence" value="ECO:0007669"/>
    <property type="project" value="UniProtKB-KW"/>
</dbReference>
<dbReference type="OrthoDB" id="9790355at2"/>
<keyword evidence="12" id="KW-1185">Reference proteome</keyword>
<sequence length="449" mass="49663">MTFEITEKFLENLVGFIYENNDSEIKKLFEEVHFADIAEVLDEVNFEEAIYIIKLLDSEKTSEIITELDEDTREKILENLSAKEIAEEVGEMDSDDAADIIGELSIERQKHVINALNDNELAADIKELLSYEEDTAGALMAKELVKVYETWTVAGCMRRIRGQAKEVTRVHSIYVVDKEDKLVGRLSLKDLIIAKSDQKIADISKAKVDAVNVNENVEEVAKIMAKYDLEAIPVVNNNSVLLGRITIDDIVDVLKEEADKDYQMAAGLSQDVDSDDSIFELTRARLPWLFLGLIGGVGAFIIMEGFQDVFSTYATLFFFTPLIAAMAGNVGVQSSAIIVQGLANDDVKGSINSRLLKEMLLAALNGIILAAFLFLFVWIYESRVDLALAISISLVVVVIIAGLIGTFVPLFLNKRGIDPAIATGPFITTSNDIFGILIYFMIAKVILGI</sequence>
<comment type="subunit">
    <text evidence="9">Homodimer.</text>
</comment>
<dbReference type="PANTHER" id="PTHR43773">
    <property type="entry name" value="MAGNESIUM TRANSPORTER MGTE"/>
    <property type="match status" value="1"/>
</dbReference>
<dbReference type="GO" id="GO:0015095">
    <property type="term" value="F:magnesium ion transmembrane transporter activity"/>
    <property type="evidence" value="ECO:0007669"/>
    <property type="project" value="UniProtKB-UniRule"/>
</dbReference>
<keyword evidence="6 9" id="KW-1133">Transmembrane helix</keyword>
<evidence type="ECO:0000313" key="11">
    <source>
        <dbReference type="EMBL" id="EAR13635.1"/>
    </source>
</evidence>
<keyword evidence="5 9" id="KW-0460">Magnesium</keyword>
<dbReference type="Gene3D" id="1.10.357.20">
    <property type="entry name" value="SLC41 divalent cation transporters, integral membrane domain"/>
    <property type="match status" value="1"/>
</dbReference>
<evidence type="ECO:0000256" key="1">
    <source>
        <dbReference type="ARBA" id="ARBA00004141"/>
    </source>
</evidence>
<feature type="transmembrane region" description="Helical" evidence="9">
    <location>
        <begin position="424"/>
        <end position="447"/>
    </location>
</feature>
<dbReference type="PROSITE" id="PS51371">
    <property type="entry name" value="CBS"/>
    <property type="match status" value="2"/>
</dbReference>
<feature type="transmembrane region" description="Helical" evidence="9">
    <location>
        <begin position="286"/>
        <end position="303"/>
    </location>
</feature>
<evidence type="ECO:0000259" key="10">
    <source>
        <dbReference type="PROSITE" id="PS51371"/>
    </source>
</evidence>
<evidence type="ECO:0000256" key="5">
    <source>
        <dbReference type="ARBA" id="ARBA00022842"/>
    </source>
</evidence>
<comment type="similarity">
    <text evidence="2 9">Belongs to the SLC41A transporter family.</text>
</comment>
<accession>A4BXE4</accession>
<evidence type="ECO:0000256" key="3">
    <source>
        <dbReference type="ARBA" id="ARBA00022448"/>
    </source>
</evidence>
<evidence type="ECO:0000256" key="9">
    <source>
        <dbReference type="RuleBase" id="RU362011"/>
    </source>
</evidence>
<dbReference type="RefSeq" id="WP_004569433.1">
    <property type="nucleotide sequence ID" value="NZ_CH724148.1"/>
</dbReference>
<dbReference type="HOGENOM" id="CLU_037408_1_1_10"/>
<feature type="transmembrane region" description="Helical" evidence="9">
    <location>
        <begin position="315"/>
        <end position="339"/>
    </location>
</feature>
<evidence type="ECO:0000256" key="2">
    <source>
        <dbReference type="ARBA" id="ARBA00009749"/>
    </source>
</evidence>
<feature type="domain" description="CBS" evidence="10">
    <location>
        <begin position="140"/>
        <end position="202"/>
    </location>
</feature>
<proteinExistence type="inferred from homology"/>
<dbReference type="EMBL" id="AAOG01000001">
    <property type="protein sequence ID" value="EAR13635.1"/>
    <property type="molecule type" value="Genomic_DNA"/>
</dbReference>
<feature type="transmembrane region" description="Helical" evidence="9">
    <location>
        <begin position="360"/>
        <end position="380"/>
    </location>
</feature>
<comment type="subcellular location">
    <subcellularLocation>
        <location evidence="9">Cell membrane</location>
        <topology evidence="9">Multi-pass membrane protein</topology>
    </subcellularLocation>
    <subcellularLocation>
        <location evidence="1">Membrane</location>
        <topology evidence="1">Multi-pass membrane protein</topology>
    </subcellularLocation>
</comment>
<dbReference type="SUPFAM" id="SSF54631">
    <property type="entry name" value="CBS-domain pair"/>
    <property type="match status" value="1"/>
</dbReference>
<dbReference type="Proteomes" id="UP000003053">
    <property type="component" value="Unassembled WGS sequence"/>
</dbReference>
<dbReference type="InterPro" id="IPR006667">
    <property type="entry name" value="SLC41_membr_dom"/>
</dbReference>
<keyword evidence="7 9" id="KW-0472">Membrane</keyword>
<dbReference type="AlphaFoldDB" id="A4BXE4"/>
<organism evidence="11 12">
    <name type="scientific">Polaribacter irgensii 23-P</name>
    <dbReference type="NCBI Taxonomy" id="313594"/>
    <lineage>
        <taxon>Bacteria</taxon>
        <taxon>Pseudomonadati</taxon>
        <taxon>Bacteroidota</taxon>
        <taxon>Flavobacteriia</taxon>
        <taxon>Flavobacteriales</taxon>
        <taxon>Flavobacteriaceae</taxon>
    </lineage>
</organism>
<evidence type="ECO:0000256" key="8">
    <source>
        <dbReference type="PROSITE-ProRule" id="PRU00703"/>
    </source>
</evidence>
<dbReference type="PANTHER" id="PTHR43773:SF1">
    <property type="entry name" value="MAGNESIUM TRANSPORTER MGTE"/>
    <property type="match status" value="1"/>
</dbReference>
<dbReference type="SUPFAM" id="SSF158791">
    <property type="entry name" value="MgtE N-terminal domain-like"/>
    <property type="match status" value="1"/>
</dbReference>
<keyword evidence="4 9" id="KW-0812">Transmembrane</keyword>
<feature type="domain" description="CBS" evidence="10">
    <location>
        <begin position="203"/>
        <end position="260"/>
    </location>
</feature>
<dbReference type="InterPro" id="IPR006669">
    <property type="entry name" value="MgtE_transporter"/>
</dbReference>
<dbReference type="Gene3D" id="1.25.60.10">
    <property type="entry name" value="MgtE N-terminal domain-like"/>
    <property type="match status" value="1"/>
</dbReference>
<evidence type="ECO:0000313" key="12">
    <source>
        <dbReference type="Proteomes" id="UP000003053"/>
    </source>
</evidence>
<comment type="function">
    <text evidence="9">Acts as a magnesium transporter.</text>
</comment>
<dbReference type="NCBIfam" id="TIGR00400">
    <property type="entry name" value="mgtE"/>
    <property type="match status" value="1"/>
</dbReference>
<evidence type="ECO:0000256" key="4">
    <source>
        <dbReference type="ARBA" id="ARBA00022692"/>
    </source>
</evidence>
<evidence type="ECO:0000256" key="6">
    <source>
        <dbReference type="ARBA" id="ARBA00022989"/>
    </source>
</evidence>
<protein>
    <recommendedName>
        <fullName evidence="9">Magnesium transporter MgtE</fullName>
    </recommendedName>
</protein>
<gene>
    <name evidence="11" type="ORF">PI23P_04037</name>
</gene>
<dbReference type="STRING" id="313594.PI23P_04037"/>
<comment type="caution">
    <text evidence="11">The sequence shown here is derived from an EMBL/GenBank/DDBJ whole genome shotgun (WGS) entry which is preliminary data.</text>
</comment>
<reference evidence="11 12" key="1">
    <citation type="submission" date="2006-02" db="EMBL/GenBank/DDBJ databases">
        <authorList>
            <person name="Murray A."/>
            <person name="Staley J."/>
            <person name="Ferriera S."/>
            <person name="Johnson J."/>
            <person name="Kravitz S."/>
            <person name="Halpern A."/>
            <person name="Remington K."/>
            <person name="Beeson K."/>
            <person name="Tran B."/>
            <person name="Rogers Y.-H."/>
            <person name="Friedman R."/>
            <person name="Venter J.C."/>
        </authorList>
    </citation>
    <scope>NUCLEOTIDE SEQUENCE [LARGE SCALE GENOMIC DNA]</scope>
    <source>
        <strain evidence="11 12">23-P</strain>
    </source>
</reference>
<feature type="transmembrane region" description="Helical" evidence="9">
    <location>
        <begin position="386"/>
        <end position="412"/>
    </location>
</feature>
<dbReference type="eggNOG" id="COG2239">
    <property type="taxonomic scope" value="Bacteria"/>
</dbReference>
<dbReference type="Gene3D" id="3.10.580.10">
    <property type="entry name" value="CBS-domain"/>
    <property type="match status" value="1"/>
</dbReference>
<keyword evidence="9" id="KW-1003">Cell membrane</keyword>
<keyword evidence="3 9" id="KW-0813">Transport</keyword>
<dbReference type="SMART" id="SM00116">
    <property type="entry name" value="CBS"/>
    <property type="match status" value="2"/>
</dbReference>
<dbReference type="CDD" id="cd04606">
    <property type="entry name" value="CBS_pair_Mg_transporter"/>
    <property type="match status" value="1"/>
</dbReference>
<dbReference type="Pfam" id="PF03448">
    <property type="entry name" value="MgtE_N"/>
    <property type="match status" value="1"/>
</dbReference>
<dbReference type="Pfam" id="PF00571">
    <property type="entry name" value="CBS"/>
    <property type="match status" value="2"/>
</dbReference>
<keyword evidence="8" id="KW-0129">CBS domain</keyword>
<name>A4BXE4_9FLAO</name>
<dbReference type="InterPro" id="IPR038076">
    <property type="entry name" value="MgtE_N_sf"/>
</dbReference>
<dbReference type="InterPro" id="IPR046342">
    <property type="entry name" value="CBS_dom_sf"/>
</dbReference>
<keyword evidence="9" id="KW-0479">Metal-binding</keyword>
<dbReference type="SMART" id="SM00924">
    <property type="entry name" value="MgtE_N"/>
    <property type="match status" value="1"/>
</dbReference>
<evidence type="ECO:0000256" key="7">
    <source>
        <dbReference type="ARBA" id="ARBA00023136"/>
    </source>
</evidence>
<dbReference type="InterPro" id="IPR006668">
    <property type="entry name" value="Mg_transptr_MgtE_intracell_dom"/>
</dbReference>
<dbReference type="SUPFAM" id="SSF161093">
    <property type="entry name" value="MgtE membrane domain-like"/>
    <property type="match status" value="1"/>
</dbReference>
<dbReference type="GO" id="GO:0005886">
    <property type="term" value="C:plasma membrane"/>
    <property type="evidence" value="ECO:0007669"/>
    <property type="project" value="UniProtKB-SubCell"/>
</dbReference>